<evidence type="ECO:0000313" key="5">
    <source>
        <dbReference type="Proteomes" id="UP001589733"/>
    </source>
</evidence>
<dbReference type="SMART" id="SM00776">
    <property type="entry name" value="NPCBM"/>
    <property type="match status" value="2"/>
</dbReference>
<accession>A0ABV6B0L3</accession>
<feature type="domain" description="Glycosyl hydrolase family 98 putative carbohydrate-binding module" evidence="3">
    <location>
        <begin position="228"/>
        <end position="374"/>
    </location>
</feature>
<feature type="region of interest" description="Disordered" evidence="1">
    <location>
        <begin position="225"/>
        <end position="261"/>
    </location>
</feature>
<evidence type="ECO:0000313" key="4">
    <source>
        <dbReference type="EMBL" id="MFB9993285.1"/>
    </source>
</evidence>
<keyword evidence="5" id="KW-1185">Reference proteome</keyword>
<feature type="chain" id="PRO_5046751461" evidence="2">
    <location>
        <begin position="21"/>
        <end position="777"/>
    </location>
</feature>
<gene>
    <name evidence="4" type="ORF">ACFFLM_15030</name>
</gene>
<dbReference type="PANTHER" id="PTHR46773:SF5">
    <property type="entry name" value="OS04G0487100 PROTEIN"/>
    <property type="match status" value="1"/>
</dbReference>
<keyword evidence="2" id="KW-0732">Signal</keyword>
<dbReference type="InterPro" id="IPR038637">
    <property type="entry name" value="NPCBM_sf"/>
</dbReference>
<dbReference type="Pfam" id="PF08305">
    <property type="entry name" value="NPCBM"/>
    <property type="match status" value="2"/>
</dbReference>
<dbReference type="InterPro" id="IPR006652">
    <property type="entry name" value="Kelch_1"/>
</dbReference>
<dbReference type="Gene3D" id="2.120.10.80">
    <property type="entry name" value="Kelch-type beta propeller"/>
    <property type="match status" value="2"/>
</dbReference>
<evidence type="ECO:0000256" key="1">
    <source>
        <dbReference type="SAM" id="MobiDB-lite"/>
    </source>
</evidence>
<dbReference type="RefSeq" id="WP_380011808.1">
    <property type="nucleotide sequence ID" value="NZ_JBHLYR010000045.1"/>
</dbReference>
<dbReference type="PANTHER" id="PTHR46773">
    <property type="match status" value="1"/>
</dbReference>
<dbReference type="InterPro" id="IPR008979">
    <property type="entry name" value="Galactose-bd-like_sf"/>
</dbReference>
<dbReference type="InterPro" id="IPR013222">
    <property type="entry name" value="Glyco_hyd_98_carb-bd"/>
</dbReference>
<dbReference type="SMART" id="SM00612">
    <property type="entry name" value="Kelch"/>
    <property type="match status" value="4"/>
</dbReference>
<organism evidence="4 5">
    <name type="scientific">Deinococcus oregonensis</name>
    <dbReference type="NCBI Taxonomy" id="1805970"/>
    <lineage>
        <taxon>Bacteria</taxon>
        <taxon>Thermotogati</taxon>
        <taxon>Deinococcota</taxon>
        <taxon>Deinococci</taxon>
        <taxon>Deinococcales</taxon>
        <taxon>Deinococcaceae</taxon>
        <taxon>Deinococcus</taxon>
    </lineage>
</organism>
<proteinExistence type="predicted"/>
<dbReference type="EMBL" id="JBHLYR010000045">
    <property type="protein sequence ID" value="MFB9993285.1"/>
    <property type="molecule type" value="Genomic_DNA"/>
</dbReference>
<sequence length="777" mass="80900">MSKKVVLGTLAALTALMACSRPDGSQSQAPDPYADGKTYPWSDRLEAVTGDPYAGGQTYPWVGIRTPAAGAAPQALGSGNNFLSDLTWTSATNAWGPIEKDQSNGDKFATDGRSITIGGQVFAKGLGVHAASEVSYALGGMCNTFTAQVGIDDEVGNRGTVVFQVWNGTTSKLYDSGLVQGIDAAKPISLNIAGVQNLRLVVTDNGDGVSFDHADWANASVNCPAQQPSGDTNISGLTWTSASNTWGPVERDQSNGEKLAGDGKPLTIGGQVFAKGLGVHAASEVSYALGGTCSTLSAQVGVDDEVGDRGSVVFQAWNGTTSKLYDSGTVRGTDAAKSVSVNVTGVQNLRLVVTNSGDGVSYDHADWADARLTCAGDSTAPAAPGALTASPQAGGITLDWADNSESDLAGYRVYRAARPDGLYSLVTPQGLTASTFTDAYAPENAASFYRVVATDSGGNASSAALVNALRPPAPLTSSYAYSGLTNQPYSVSEAQGRMLNGRLYTFGGFDSLKGCCTPTNRAYMYDPATNVWTPLAYMPDKGVTHAGLTTDGASLYYAGGYLANNTWNGQIFGTKAVWRYDPASNTYSRLPDLPIERAAGQLEYLDGKLHYFGGTNLARTQNVGDHYVLDLTGGAAAWTVAAPLPNPRHHMGSAVMGGKIYAVGGQHGHDQASVTQTSLHVYDPATDTWTALQSLPRARSHIANSTFVSAGRLIVAGGESSHEHPITDVSAYDPATNTWTALTPLPVARSSSVAGPAGQGFLYTGGNTRAGWMVLPQ</sequence>
<dbReference type="PROSITE" id="PS51257">
    <property type="entry name" value="PROKAR_LIPOPROTEIN"/>
    <property type="match status" value="1"/>
</dbReference>
<dbReference type="SUPFAM" id="SSF49785">
    <property type="entry name" value="Galactose-binding domain-like"/>
    <property type="match status" value="2"/>
</dbReference>
<dbReference type="Gene3D" id="2.60.40.10">
    <property type="entry name" value="Immunoglobulins"/>
    <property type="match status" value="1"/>
</dbReference>
<dbReference type="InterPro" id="IPR053256">
    <property type="entry name" value="Kelch_repeat-containing"/>
</dbReference>
<evidence type="ECO:0000256" key="2">
    <source>
        <dbReference type="SAM" id="SignalP"/>
    </source>
</evidence>
<feature type="signal peptide" evidence="2">
    <location>
        <begin position="1"/>
        <end position="20"/>
    </location>
</feature>
<feature type="compositionally biased region" description="Polar residues" evidence="1">
    <location>
        <begin position="225"/>
        <end position="246"/>
    </location>
</feature>
<dbReference type="Pfam" id="PF24681">
    <property type="entry name" value="Kelch_KLHDC2_KLHL20_DRC7"/>
    <property type="match status" value="1"/>
</dbReference>
<evidence type="ECO:0000259" key="3">
    <source>
        <dbReference type="SMART" id="SM00776"/>
    </source>
</evidence>
<dbReference type="InterPro" id="IPR015915">
    <property type="entry name" value="Kelch-typ_b-propeller"/>
</dbReference>
<reference evidence="4 5" key="1">
    <citation type="submission" date="2024-09" db="EMBL/GenBank/DDBJ databases">
        <authorList>
            <person name="Sun Q."/>
            <person name="Mori K."/>
        </authorList>
    </citation>
    <scope>NUCLEOTIDE SEQUENCE [LARGE SCALE GENOMIC DNA]</scope>
    <source>
        <strain evidence="4 5">JCM 13503</strain>
    </source>
</reference>
<name>A0ABV6B0L3_9DEIO</name>
<dbReference type="InterPro" id="IPR013783">
    <property type="entry name" value="Ig-like_fold"/>
</dbReference>
<dbReference type="SUPFAM" id="SSF117281">
    <property type="entry name" value="Kelch motif"/>
    <property type="match status" value="1"/>
</dbReference>
<dbReference type="Gene3D" id="2.60.120.1060">
    <property type="entry name" value="NPCBM/NEW2 domain"/>
    <property type="match status" value="2"/>
</dbReference>
<dbReference type="Proteomes" id="UP001589733">
    <property type="component" value="Unassembled WGS sequence"/>
</dbReference>
<dbReference type="Pfam" id="PF01344">
    <property type="entry name" value="Kelch_1"/>
    <property type="match status" value="1"/>
</dbReference>
<feature type="compositionally biased region" description="Basic and acidic residues" evidence="1">
    <location>
        <begin position="249"/>
        <end position="261"/>
    </location>
</feature>
<feature type="domain" description="Glycosyl hydrolase family 98 putative carbohydrate-binding module" evidence="3">
    <location>
        <begin position="77"/>
        <end position="223"/>
    </location>
</feature>
<protein>
    <submittedName>
        <fullName evidence="4">NPCBM/NEW2 domain-containing protein</fullName>
    </submittedName>
</protein>
<comment type="caution">
    <text evidence="4">The sequence shown here is derived from an EMBL/GenBank/DDBJ whole genome shotgun (WGS) entry which is preliminary data.</text>
</comment>